<proteinExistence type="predicted"/>
<accession>N6SVW2</accession>
<evidence type="ECO:0000313" key="1">
    <source>
        <dbReference type="EMBL" id="ENN71899.1"/>
    </source>
</evidence>
<dbReference type="OrthoDB" id="442731at2759"/>
<feature type="non-terminal residue" evidence="1">
    <location>
        <position position="1"/>
    </location>
</feature>
<sequence>MDDCPGLDKCHENETLFYYFERFIGTLNFSGQRPDFRPAALEGAIKGFLKAEFVLILDADYRPDHSKNSVIDYKPNSSCNSPSKDMKNSLPVAGGGVVGTNSLSYGGQMPVLPVRNNLRRPNSSHFPPAASRFHFRKGLASRCTWKCTAIALIVLCVILTAALSYISDGFLHLLCDKMTEKALTTTAFSNYYLENAGQVNTPGLTVQREFNCENTPDFKSA</sequence>
<reference evidence="1" key="1">
    <citation type="journal article" date="2013" name="Genome Biol.">
        <title>Draft genome of the mountain pine beetle, Dendroctonus ponderosae Hopkins, a major forest pest.</title>
        <authorList>
            <person name="Keeling C.I."/>
            <person name="Yuen M.M."/>
            <person name="Liao N.Y."/>
            <person name="Docking T.R."/>
            <person name="Chan S.K."/>
            <person name="Taylor G.A."/>
            <person name="Palmquist D.L."/>
            <person name="Jackman S.D."/>
            <person name="Nguyen A."/>
            <person name="Li M."/>
            <person name="Henderson H."/>
            <person name="Janes J.K."/>
            <person name="Zhao Y."/>
            <person name="Pandoh P."/>
            <person name="Moore R."/>
            <person name="Sperling F.A."/>
            <person name="Huber D.P."/>
            <person name="Birol I."/>
            <person name="Jones S.J."/>
            <person name="Bohlmann J."/>
        </authorList>
    </citation>
    <scope>NUCLEOTIDE SEQUENCE</scope>
</reference>
<dbReference type="AlphaFoldDB" id="N6SVW2"/>
<gene>
    <name evidence="1" type="ORF">YQE_11436</name>
</gene>
<dbReference type="EMBL" id="KB741250">
    <property type="protein sequence ID" value="ENN71899.1"/>
    <property type="molecule type" value="Genomic_DNA"/>
</dbReference>
<organism evidence="1">
    <name type="scientific">Dendroctonus ponderosae</name>
    <name type="common">Mountain pine beetle</name>
    <dbReference type="NCBI Taxonomy" id="77166"/>
    <lineage>
        <taxon>Eukaryota</taxon>
        <taxon>Metazoa</taxon>
        <taxon>Ecdysozoa</taxon>
        <taxon>Arthropoda</taxon>
        <taxon>Hexapoda</taxon>
        <taxon>Insecta</taxon>
        <taxon>Pterygota</taxon>
        <taxon>Neoptera</taxon>
        <taxon>Endopterygota</taxon>
        <taxon>Coleoptera</taxon>
        <taxon>Polyphaga</taxon>
        <taxon>Cucujiformia</taxon>
        <taxon>Curculionidae</taxon>
        <taxon>Scolytinae</taxon>
        <taxon>Dendroctonus</taxon>
    </lineage>
</organism>
<name>N6SVW2_DENPD</name>
<protein>
    <submittedName>
        <fullName evidence="1">Uncharacterized protein</fullName>
    </submittedName>
</protein>
<dbReference type="HOGENOM" id="CLU_1251800_0_0_1"/>